<gene>
    <name evidence="2" type="primary">A01p029940.1_BraROA</name>
    <name evidence="2" type="ORF">IGI04_002817</name>
</gene>
<reference evidence="2 3" key="1">
    <citation type="submission" date="2021-03" db="EMBL/GenBank/DDBJ databases">
        <authorList>
            <person name="King G.J."/>
            <person name="Bancroft I."/>
            <person name="Baten A."/>
            <person name="Bloomfield J."/>
            <person name="Borpatragohain P."/>
            <person name="He Z."/>
            <person name="Irish N."/>
            <person name="Irwin J."/>
            <person name="Liu K."/>
            <person name="Mauleon R.P."/>
            <person name="Moore J."/>
            <person name="Morris R."/>
            <person name="Ostergaard L."/>
            <person name="Wang B."/>
            <person name="Wells R."/>
        </authorList>
    </citation>
    <scope>NUCLEOTIDE SEQUENCE [LARGE SCALE GENOMIC DNA]</scope>
    <source>
        <strain evidence="2">R-o-18</strain>
        <tissue evidence="2">Leaf</tissue>
    </source>
</reference>
<feature type="non-terminal residue" evidence="2">
    <location>
        <position position="1"/>
    </location>
</feature>
<evidence type="ECO:0000313" key="3">
    <source>
        <dbReference type="Proteomes" id="UP000823674"/>
    </source>
</evidence>
<keyword evidence="3" id="KW-1185">Reference proteome</keyword>
<dbReference type="EMBL" id="JADBGQ010000001">
    <property type="protein sequence ID" value="KAG5415250.1"/>
    <property type="molecule type" value="Genomic_DNA"/>
</dbReference>
<sequence>QNAERWRDFQATSDVHRAKAGSSVVGPQKIESPIQKREPKFDTNKVTYLSHSIGMLLIGSSSIYNTQQRPPLLNFAHQLRFHRGDDYPDDDMTGAQHVT</sequence>
<accession>A0ABQ7NWP2</accession>
<feature type="region of interest" description="Disordered" evidence="1">
    <location>
        <begin position="1"/>
        <end position="38"/>
    </location>
</feature>
<comment type="caution">
    <text evidence="2">The sequence shown here is derived from an EMBL/GenBank/DDBJ whole genome shotgun (WGS) entry which is preliminary data.</text>
</comment>
<organism evidence="2 3">
    <name type="scientific">Brassica rapa subsp. trilocularis</name>
    <dbReference type="NCBI Taxonomy" id="1813537"/>
    <lineage>
        <taxon>Eukaryota</taxon>
        <taxon>Viridiplantae</taxon>
        <taxon>Streptophyta</taxon>
        <taxon>Embryophyta</taxon>
        <taxon>Tracheophyta</taxon>
        <taxon>Spermatophyta</taxon>
        <taxon>Magnoliopsida</taxon>
        <taxon>eudicotyledons</taxon>
        <taxon>Gunneridae</taxon>
        <taxon>Pentapetalae</taxon>
        <taxon>rosids</taxon>
        <taxon>malvids</taxon>
        <taxon>Brassicales</taxon>
        <taxon>Brassicaceae</taxon>
        <taxon>Brassiceae</taxon>
        <taxon>Brassica</taxon>
    </lineage>
</organism>
<evidence type="ECO:0000313" key="2">
    <source>
        <dbReference type="EMBL" id="KAG5415250.1"/>
    </source>
</evidence>
<dbReference type="Proteomes" id="UP000823674">
    <property type="component" value="Chromosome A01"/>
</dbReference>
<proteinExistence type="predicted"/>
<evidence type="ECO:0000256" key="1">
    <source>
        <dbReference type="SAM" id="MobiDB-lite"/>
    </source>
</evidence>
<name>A0ABQ7NWP2_BRACM</name>
<protein>
    <submittedName>
        <fullName evidence="2">Uncharacterized protein</fullName>
    </submittedName>
</protein>